<evidence type="ECO:0000256" key="6">
    <source>
        <dbReference type="ARBA" id="ARBA00022729"/>
    </source>
</evidence>
<dbReference type="GO" id="GO:0042383">
    <property type="term" value="C:sarcolemma"/>
    <property type="evidence" value="ECO:0007669"/>
    <property type="project" value="TreeGrafter"/>
</dbReference>
<organism evidence="15 16">
    <name type="scientific">Plectus sambesii</name>
    <dbReference type="NCBI Taxonomy" id="2011161"/>
    <lineage>
        <taxon>Eukaryota</taxon>
        <taxon>Metazoa</taxon>
        <taxon>Ecdysozoa</taxon>
        <taxon>Nematoda</taxon>
        <taxon>Chromadorea</taxon>
        <taxon>Plectida</taxon>
        <taxon>Plectina</taxon>
        <taxon>Plectoidea</taxon>
        <taxon>Plectidae</taxon>
        <taxon>Plectus</taxon>
    </lineage>
</organism>
<dbReference type="WBParaSite" id="PSAMB.scaffold1238size33945.g11885.t1">
    <property type="protein sequence ID" value="PSAMB.scaffold1238size33945.g11885.t1"/>
    <property type="gene ID" value="PSAMB.scaffold1238size33945.g11885"/>
</dbReference>
<keyword evidence="10" id="KW-0406">Ion transport</keyword>
<keyword evidence="2" id="KW-0813">Transport</keyword>
<dbReference type="Pfam" id="PF16494">
    <property type="entry name" value="Na_Ca_ex_C"/>
    <property type="match status" value="1"/>
</dbReference>
<dbReference type="SUPFAM" id="SSF141072">
    <property type="entry name" value="CalX-like"/>
    <property type="match status" value="1"/>
</dbReference>
<name>A0A914UTE9_9BILA</name>
<proteinExistence type="predicted"/>
<evidence type="ECO:0000313" key="15">
    <source>
        <dbReference type="Proteomes" id="UP000887566"/>
    </source>
</evidence>
<feature type="domain" description="Calx-beta" evidence="14">
    <location>
        <begin position="371"/>
        <end position="473"/>
    </location>
</feature>
<accession>A0A914UTE9</accession>
<feature type="transmembrane region" description="Helical" evidence="12">
    <location>
        <begin position="59"/>
        <end position="77"/>
    </location>
</feature>
<dbReference type="GO" id="GO:0030424">
    <property type="term" value="C:axon"/>
    <property type="evidence" value="ECO:0007669"/>
    <property type="project" value="TreeGrafter"/>
</dbReference>
<sequence length="566" mass="62799">MFGLAALLPLLLLAVGRVDGAVRDINGSCGVTKTCTDGLLIPAWQPVHNISTGEMIGRALIYFIAMAYMFLGVSIVADRFMAAIEVVTSKERVVVVKKKVTGEPYKILVRVWNETVSNLSLMALGSSAPEILLSVIEIFGNRFEAGELGPSTIVGSAAFNLFVIIAICVQVIPSTEVRRIKHIYVFWVTVSWSIFAYIWLYLILAVISPNVVEVWEGVLTFIFFPLTVLTAWLADRRMFGFFGQRVFSPGRALTGIRSNIDRTREGNNGHDVAMIEADHERDPLDPDHQEFEDHRNKYITIFRQLRSENPDAPIHYIEQLAEEKMLKEGPKSRAFYRIQATRRLVGAGDVVAKHHKKISFAAADQKKTDGAQVIPAHRGFAVVHFDPAHYTCLENVGTMYVTVVCDRSGLTGQDCIVEVDYKTVDGTANAGSDYKATMGTLTFNPFETRKNIGIEIVDNDIYEEDEQFLVQLSNVRATPEQQQVAGKDSRKNSRAMINAKVVAPATATVIIIDNDHAGAFGFEAAKFKVAESAGDPWSLSALAFRTHSRRRLRQCKTPSPIRRSAT</sequence>
<keyword evidence="5 12" id="KW-0812">Transmembrane</keyword>
<dbReference type="GO" id="GO:0005432">
    <property type="term" value="F:calcium:sodium antiporter activity"/>
    <property type="evidence" value="ECO:0007669"/>
    <property type="project" value="TreeGrafter"/>
</dbReference>
<keyword evidence="7" id="KW-0677">Repeat</keyword>
<evidence type="ECO:0000256" key="9">
    <source>
        <dbReference type="ARBA" id="ARBA00022989"/>
    </source>
</evidence>
<evidence type="ECO:0000256" key="10">
    <source>
        <dbReference type="ARBA" id="ARBA00023065"/>
    </source>
</evidence>
<evidence type="ECO:0000256" key="12">
    <source>
        <dbReference type="SAM" id="Phobius"/>
    </source>
</evidence>
<dbReference type="Pfam" id="PF01699">
    <property type="entry name" value="Na_Ca_ex"/>
    <property type="match status" value="1"/>
</dbReference>
<dbReference type="GO" id="GO:0007154">
    <property type="term" value="P:cell communication"/>
    <property type="evidence" value="ECO:0007669"/>
    <property type="project" value="InterPro"/>
</dbReference>
<dbReference type="GO" id="GO:0098794">
    <property type="term" value="C:postsynapse"/>
    <property type="evidence" value="ECO:0007669"/>
    <property type="project" value="TreeGrafter"/>
</dbReference>
<dbReference type="Proteomes" id="UP000887566">
    <property type="component" value="Unplaced"/>
</dbReference>
<evidence type="ECO:0000256" key="4">
    <source>
        <dbReference type="ARBA" id="ARBA00022568"/>
    </source>
</evidence>
<feature type="chain" id="PRO_5037596336" evidence="13">
    <location>
        <begin position="21"/>
        <end position="566"/>
    </location>
</feature>
<evidence type="ECO:0000256" key="8">
    <source>
        <dbReference type="ARBA" id="ARBA00022837"/>
    </source>
</evidence>
<evidence type="ECO:0000256" key="5">
    <source>
        <dbReference type="ARBA" id="ARBA00022692"/>
    </source>
</evidence>
<dbReference type="GO" id="GO:0098703">
    <property type="term" value="P:calcium ion import across plasma membrane"/>
    <property type="evidence" value="ECO:0007669"/>
    <property type="project" value="TreeGrafter"/>
</dbReference>
<dbReference type="Gene3D" id="2.60.40.2030">
    <property type="match status" value="1"/>
</dbReference>
<evidence type="ECO:0000256" key="2">
    <source>
        <dbReference type="ARBA" id="ARBA00022448"/>
    </source>
</evidence>
<evidence type="ECO:0000259" key="14">
    <source>
        <dbReference type="SMART" id="SM00237"/>
    </source>
</evidence>
<keyword evidence="11 12" id="KW-0472">Membrane</keyword>
<feature type="transmembrane region" description="Helical" evidence="12">
    <location>
        <begin position="184"/>
        <end position="208"/>
    </location>
</feature>
<keyword evidence="3" id="KW-0050">Antiport</keyword>
<feature type="transmembrane region" description="Helical" evidence="12">
    <location>
        <begin position="152"/>
        <end position="172"/>
    </location>
</feature>
<evidence type="ECO:0000256" key="13">
    <source>
        <dbReference type="SAM" id="SignalP"/>
    </source>
</evidence>
<dbReference type="SMART" id="SM00237">
    <property type="entry name" value="Calx_beta"/>
    <property type="match status" value="1"/>
</dbReference>
<dbReference type="InterPro" id="IPR051171">
    <property type="entry name" value="CaCA"/>
</dbReference>
<feature type="signal peptide" evidence="13">
    <location>
        <begin position="1"/>
        <end position="20"/>
    </location>
</feature>
<keyword evidence="8" id="KW-0106">Calcium</keyword>
<dbReference type="GO" id="GO:0012505">
    <property type="term" value="C:endomembrane system"/>
    <property type="evidence" value="ECO:0007669"/>
    <property type="project" value="UniProtKB-SubCell"/>
</dbReference>
<dbReference type="Pfam" id="PF03160">
    <property type="entry name" value="Calx-beta"/>
    <property type="match status" value="1"/>
</dbReference>
<comment type="subcellular location">
    <subcellularLocation>
        <location evidence="1">Endomembrane system</location>
        <topology evidence="1">Multi-pass membrane protein</topology>
    </subcellularLocation>
</comment>
<keyword evidence="6 13" id="KW-0732">Signal</keyword>
<keyword evidence="9 12" id="KW-1133">Transmembrane helix</keyword>
<keyword evidence="4" id="KW-0109">Calcium transport</keyword>
<dbReference type="AlphaFoldDB" id="A0A914UTE9"/>
<dbReference type="PANTHER" id="PTHR11878">
    <property type="entry name" value="SODIUM/CALCIUM EXCHANGER"/>
    <property type="match status" value="1"/>
</dbReference>
<keyword evidence="15" id="KW-1185">Reference proteome</keyword>
<evidence type="ECO:0000256" key="11">
    <source>
        <dbReference type="ARBA" id="ARBA00023136"/>
    </source>
</evidence>
<dbReference type="InterPro" id="IPR004837">
    <property type="entry name" value="NaCa_Exmemb"/>
</dbReference>
<dbReference type="InterPro" id="IPR032452">
    <property type="entry name" value="Na_Ca_Ex_C-exten"/>
</dbReference>
<protein>
    <submittedName>
        <fullName evidence="16">Calx-beta domain-containing protein</fullName>
    </submittedName>
</protein>
<dbReference type="InterPro" id="IPR038081">
    <property type="entry name" value="CalX-like_sf"/>
</dbReference>
<evidence type="ECO:0000313" key="16">
    <source>
        <dbReference type="WBParaSite" id="PSAMB.scaffold1238size33945.g11885.t1"/>
    </source>
</evidence>
<evidence type="ECO:0000256" key="1">
    <source>
        <dbReference type="ARBA" id="ARBA00004127"/>
    </source>
</evidence>
<evidence type="ECO:0000256" key="7">
    <source>
        <dbReference type="ARBA" id="ARBA00022737"/>
    </source>
</evidence>
<dbReference type="PANTHER" id="PTHR11878:SF75">
    <property type="entry name" value="CALX-BETA DOMAIN-CONTAINING PROTEIN"/>
    <property type="match status" value="1"/>
</dbReference>
<evidence type="ECO:0000256" key="3">
    <source>
        <dbReference type="ARBA" id="ARBA00022449"/>
    </source>
</evidence>
<dbReference type="Gene3D" id="1.20.1420.30">
    <property type="entry name" value="NCX, central ion-binding region"/>
    <property type="match status" value="1"/>
</dbReference>
<dbReference type="InterPro" id="IPR044880">
    <property type="entry name" value="NCX_ion-bd_dom_sf"/>
</dbReference>
<dbReference type="InterPro" id="IPR003644">
    <property type="entry name" value="Calx_beta"/>
</dbReference>
<reference evidence="16" key="1">
    <citation type="submission" date="2022-11" db="UniProtKB">
        <authorList>
            <consortium name="WormBaseParasite"/>
        </authorList>
    </citation>
    <scope>IDENTIFICATION</scope>
</reference>
<feature type="transmembrane region" description="Helical" evidence="12">
    <location>
        <begin position="214"/>
        <end position="234"/>
    </location>
</feature>